<dbReference type="EnsemblMetazoa" id="ENSAATROPT004424">
    <property type="protein sequence ID" value="ENSAATROPP004240"/>
    <property type="gene ID" value="ENSAATROPG003507"/>
</dbReference>
<sequence>MASTSIHLCPGGVADDDDADALRGGSGGGVGVSSSTIPRFLEEPVETIVAGKVVEVERYCLPVPVPVLMPDAVLLPPADVVVIVIAPTDDRCSNIRIALPAPADPTPWSAGFLAGRLMRSFSPATPRVGRSGS</sequence>
<organism evidence="1 2">
    <name type="scientific">Anopheles atroparvus</name>
    <name type="common">European mosquito</name>
    <dbReference type="NCBI Taxonomy" id="41427"/>
    <lineage>
        <taxon>Eukaryota</taxon>
        <taxon>Metazoa</taxon>
        <taxon>Ecdysozoa</taxon>
        <taxon>Arthropoda</taxon>
        <taxon>Hexapoda</taxon>
        <taxon>Insecta</taxon>
        <taxon>Pterygota</taxon>
        <taxon>Neoptera</taxon>
        <taxon>Endopterygota</taxon>
        <taxon>Diptera</taxon>
        <taxon>Nematocera</taxon>
        <taxon>Culicoidea</taxon>
        <taxon>Culicidae</taxon>
        <taxon>Anophelinae</taxon>
        <taxon>Anopheles</taxon>
    </lineage>
</organism>
<accession>A0AAG5CZN8</accession>
<reference evidence="1" key="1">
    <citation type="submission" date="2024-04" db="UniProtKB">
        <authorList>
            <consortium name="EnsemblMetazoa"/>
        </authorList>
    </citation>
    <scope>IDENTIFICATION</scope>
    <source>
        <strain evidence="1">EBRO</strain>
    </source>
</reference>
<name>A0AAG5CZN8_ANOAO</name>
<evidence type="ECO:0000313" key="1">
    <source>
        <dbReference type="EnsemblMetazoa" id="ENSAATROPP004240"/>
    </source>
</evidence>
<keyword evidence="2" id="KW-1185">Reference proteome</keyword>
<evidence type="ECO:0000313" key="2">
    <source>
        <dbReference type="Proteomes" id="UP000075880"/>
    </source>
</evidence>
<dbReference type="AlphaFoldDB" id="A0AAG5CZN8"/>
<dbReference type="Proteomes" id="UP000075880">
    <property type="component" value="Unassembled WGS sequence"/>
</dbReference>
<protein>
    <submittedName>
        <fullName evidence="1">Uncharacterized protein</fullName>
    </submittedName>
</protein>
<proteinExistence type="predicted"/>